<dbReference type="Gene3D" id="2.40.70.10">
    <property type="entry name" value="Acid Proteases"/>
    <property type="match status" value="2"/>
</dbReference>
<dbReference type="GO" id="GO:0071944">
    <property type="term" value="C:cell periphery"/>
    <property type="evidence" value="ECO:0007669"/>
    <property type="project" value="UniProtKB-ARBA"/>
</dbReference>
<sequence>MKFTKSLYACGLVSSVSCLPAAHDSRSSPSVAKIGFNKLYGKSFSEATADRKFVDLSKTQATGDDHDEISLENNENTYYNVNISLGTPGQNMSIQLDTGSSDLWVIQSGGLHCPDTSFLQKRGKDDGDSSQSAEIASFISQFESYDGFFSTLFGPGPNSLGIPTGSVTSSMPAPTGVGSSGSNSSESGNDCNVTAFFEADKSKTFHKNRTDPYYIQYEDLSYASGYWGTDYLQVGDLRVHNSSFVVANDTNSTTPVFGIGFPGGESSFASLGGGYRAAHPHEYPNFPQLLKNQGIIQRVAYSLYLNSPNSTHGNVLFGGVDHSQYKGQLYTLPILKLGNLTSDGDPYNTLAITLQNVSVTAHGSTHKIKSKPIPVVLDSGTTAMYLPYKLANSIASAYEGKLSPDGEGYIIKCPKVGEKNKITYDFGGVAIETDINNYIFGSSNDKCLLGIIPSSDTLSVFGDVFLMDAYVVYDLEGKEISLAQASFNPSKEQIETITSSGVPGAKRAPHYSRTWNGL</sequence>
<keyword evidence="5 8" id="KW-0378">Hydrolase</keyword>
<dbReference type="SUPFAM" id="SSF50630">
    <property type="entry name" value="Acid proteases"/>
    <property type="match status" value="1"/>
</dbReference>
<evidence type="ECO:0000256" key="8">
    <source>
        <dbReference type="RuleBase" id="RU000454"/>
    </source>
</evidence>
<keyword evidence="4 8" id="KW-0064">Aspartyl protease</keyword>
<gene>
    <name evidence="11" type="ORF">ZYGR_0AS04420</name>
</gene>
<feature type="compositionally biased region" description="Low complexity" evidence="9">
    <location>
        <begin position="176"/>
        <end position="187"/>
    </location>
</feature>
<dbReference type="InterPro" id="IPR033121">
    <property type="entry name" value="PEPTIDASE_A1"/>
</dbReference>
<keyword evidence="7" id="KW-1015">Disulfide bond</keyword>
<dbReference type="EMBL" id="BDGX01000045">
    <property type="protein sequence ID" value="GAV55119.1"/>
    <property type="molecule type" value="Genomic_DNA"/>
</dbReference>
<dbReference type="InterPro" id="IPR001969">
    <property type="entry name" value="Aspartic_peptidase_AS"/>
</dbReference>
<evidence type="ECO:0000256" key="4">
    <source>
        <dbReference type="ARBA" id="ARBA00022750"/>
    </source>
</evidence>
<organism evidence="11 12">
    <name type="scientific">Zygosaccharomyces rouxii</name>
    <dbReference type="NCBI Taxonomy" id="4956"/>
    <lineage>
        <taxon>Eukaryota</taxon>
        <taxon>Fungi</taxon>
        <taxon>Dikarya</taxon>
        <taxon>Ascomycota</taxon>
        <taxon>Saccharomycotina</taxon>
        <taxon>Saccharomycetes</taxon>
        <taxon>Saccharomycetales</taxon>
        <taxon>Saccharomycetaceae</taxon>
        <taxon>Zygosaccharomyces</taxon>
    </lineage>
</organism>
<evidence type="ECO:0000256" key="2">
    <source>
        <dbReference type="ARBA" id="ARBA00022670"/>
    </source>
</evidence>
<dbReference type="GO" id="GO:0004190">
    <property type="term" value="F:aspartic-type endopeptidase activity"/>
    <property type="evidence" value="ECO:0007669"/>
    <property type="project" value="UniProtKB-KW"/>
</dbReference>
<feature type="disulfide bond" evidence="7">
    <location>
        <begin position="413"/>
        <end position="447"/>
    </location>
</feature>
<evidence type="ECO:0000259" key="10">
    <source>
        <dbReference type="PROSITE" id="PS51767"/>
    </source>
</evidence>
<dbReference type="InterPro" id="IPR021109">
    <property type="entry name" value="Peptidase_aspartic_dom_sf"/>
</dbReference>
<dbReference type="CDD" id="cd05474">
    <property type="entry name" value="SAP_like"/>
    <property type="match status" value="1"/>
</dbReference>
<feature type="active site" evidence="6">
    <location>
        <position position="378"/>
    </location>
</feature>
<evidence type="ECO:0000256" key="1">
    <source>
        <dbReference type="ARBA" id="ARBA00007447"/>
    </source>
</evidence>
<evidence type="ECO:0000256" key="3">
    <source>
        <dbReference type="ARBA" id="ARBA00022729"/>
    </source>
</evidence>
<comment type="caution">
    <text evidence="11">The sequence shown here is derived from an EMBL/GenBank/DDBJ whole genome shotgun (WGS) entry which is preliminary data.</text>
</comment>
<dbReference type="InterPro" id="IPR001461">
    <property type="entry name" value="Aspartic_peptidase_A1"/>
</dbReference>
<dbReference type="Proteomes" id="UP000187013">
    <property type="component" value="Unassembled WGS sequence"/>
</dbReference>
<dbReference type="PRINTS" id="PR00792">
    <property type="entry name" value="PEPSIN"/>
</dbReference>
<name>A0A1Q3AH97_ZYGRO</name>
<evidence type="ECO:0000256" key="9">
    <source>
        <dbReference type="SAM" id="MobiDB-lite"/>
    </source>
</evidence>
<dbReference type="PANTHER" id="PTHR47966">
    <property type="entry name" value="BETA-SITE APP-CLEAVING ENZYME, ISOFORM A-RELATED"/>
    <property type="match status" value="1"/>
</dbReference>
<dbReference type="PROSITE" id="PS51767">
    <property type="entry name" value="PEPTIDASE_A1"/>
    <property type="match status" value="1"/>
</dbReference>
<dbReference type="GO" id="GO:0006508">
    <property type="term" value="P:proteolysis"/>
    <property type="evidence" value="ECO:0007669"/>
    <property type="project" value="UniProtKB-KW"/>
</dbReference>
<feature type="domain" description="Peptidase A1" evidence="10">
    <location>
        <begin position="79"/>
        <end position="483"/>
    </location>
</feature>
<evidence type="ECO:0000313" key="11">
    <source>
        <dbReference type="EMBL" id="GAV55119.1"/>
    </source>
</evidence>
<dbReference type="PROSITE" id="PS51257">
    <property type="entry name" value="PROKAR_LIPOPROTEIN"/>
    <property type="match status" value="1"/>
</dbReference>
<proteinExistence type="inferred from homology"/>
<dbReference type="PANTHER" id="PTHR47966:SF65">
    <property type="entry name" value="ASPARTIC-TYPE ENDOPEPTIDASE"/>
    <property type="match status" value="1"/>
</dbReference>
<dbReference type="InterPro" id="IPR033876">
    <property type="entry name" value="SAP-like"/>
</dbReference>
<keyword evidence="3" id="KW-0732">Signal</keyword>
<dbReference type="PROSITE" id="PS00141">
    <property type="entry name" value="ASP_PROTEASE"/>
    <property type="match status" value="1"/>
</dbReference>
<dbReference type="Pfam" id="PF00026">
    <property type="entry name" value="Asp"/>
    <property type="match status" value="1"/>
</dbReference>
<comment type="similarity">
    <text evidence="1 8">Belongs to the peptidase A1 family.</text>
</comment>
<feature type="active site" evidence="6">
    <location>
        <position position="97"/>
    </location>
</feature>
<reference evidence="11 12" key="1">
    <citation type="submission" date="2016-08" db="EMBL/GenBank/DDBJ databases">
        <title>Draft genome sequence of allopolyploid Zygosaccharomyces rouxii.</title>
        <authorList>
            <person name="Watanabe J."/>
            <person name="Uehara K."/>
            <person name="Mogi Y."/>
            <person name="Tsukioka Y."/>
        </authorList>
    </citation>
    <scope>NUCLEOTIDE SEQUENCE [LARGE SCALE GENOMIC DNA]</scope>
    <source>
        <strain evidence="11 12">NBRC 110957</strain>
    </source>
</reference>
<keyword evidence="2 8" id="KW-0645">Protease</keyword>
<accession>A0A1Q3AH97</accession>
<evidence type="ECO:0000256" key="7">
    <source>
        <dbReference type="PIRSR" id="PIRSR601461-2"/>
    </source>
</evidence>
<feature type="region of interest" description="Disordered" evidence="9">
    <location>
        <begin position="163"/>
        <end position="187"/>
    </location>
</feature>
<evidence type="ECO:0000256" key="6">
    <source>
        <dbReference type="PIRSR" id="PIRSR601461-1"/>
    </source>
</evidence>
<protein>
    <recommendedName>
        <fullName evidence="10">Peptidase A1 domain-containing protein</fullName>
    </recommendedName>
</protein>
<evidence type="ECO:0000313" key="12">
    <source>
        <dbReference type="Proteomes" id="UP000187013"/>
    </source>
</evidence>
<dbReference type="AlphaFoldDB" id="A0A1Q3AH97"/>
<dbReference type="OrthoDB" id="771136at2759"/>
<evidence type="ECO:0000256" key="5">
    <source>
        <dbReference type="ARBA" id="ARBA00022801"/>
    </source>
</evidence>